<sequence length="303" mass="33965">MSAATVLRRLFGQRSVHLSDLIAPATCQTQLIREYWKPKDNPKPGIPGEQYRRIVHFKDKYTVEPLEVTNLAGRNPATGRLVCKGIGGGIKHKYHWINWIRDGPTDLSEPPKQERVLRIFPDGCRTSHVALVGCGKELKYILATLEMKPGNIIRTHKGIPRNPVSPNDGDAYPLGALPDGTIVHCVEKYPGLGGFLVHAGGTSGTIIRKEGDRVIVKMPSKKEFSLRAECMATVGKLSNDQHHKVHWGSPQKMREMGYRPRSGLWQRKTGRFGRKIKPLPPVRKFEPYTPKSDRTIQLTLSGF</sequence>
<gene>
    <name evidence="1" type="ORF">QAD02_020124</name>
</gene>
<keyword evidence="2" id="KW-1185">Reference proteome</keyword>
<comment type="caution">
    <text evidence="1">The sequence shown here is derived from an EMBL/GenBank/DDBJ whole genome shotgun (WGS) entry which is preliminary data.</text>
</comment>
<dbReference type="Proteomes" id="UP001239111">
    <property type="component" value="Chromosome 1"/>
</dbReference>
<proteinExistence type="predicted"/>
<dbReference type="EMBL" id="CM056741">
    <property type="protein sequence ID" value="KAJ8684332.1"/>
    <property type="molecule type" value="Genomic_DNA"/>
</dbReference>
<protein>
    <submittedName>
        <fullName evidence="1">Uncharacterized protein</fullName>
    </submittedName>
</protein>
<organism evidence="1 2">
    <name type="scientific">Eretmocerus hayati</name>
    <dbReference type="NCBI Taxonomy" id="131215"/>
    <lineage>
        <taxon>Eukaryota</taxon>
        <taxon>Metazoa</taxon>
        <taxon>Ecdysozoa</taxon>
        <taxon>Arthropoda</taxon>
        <taxon>Hexapoda</taxon>
        <taxon>Insecta</taxon>
        <taxon>Pterygota</taxon>
        <taxon>Neoptera</taxon>
        <taxon>Endopterygota</taxon>
        <taxon>Hymenoptera</taxon>
        <taxon>Apocrita</taxon>
        <taxon>Proctotrupomorpha</taxon>
        <taxon>Chalcidoidea</taxon>
        <taxon>Aphelinidae</taxon>
        <taxon>Aphelininae</taxon>
        <taxon>Eretmocerus</taxon>
    </lineage>
</organism>
<evidence type="ECO:0000313" key="1">
    <source>
        <dbReference type="EMBL" id="KAJ8684332.1"/>
    </source>
</evidence>
<name>A0ACC2PLL7_9HYME</name>
<evidence type="ECO:0000313" key="2">
    <source>
        <dbReference type="Proteomes" id="UP001239111"/>
    </source>
</evidence>
<accession>A0ACC2PLL7</accession>
<reference evidence="1" key="1">
    <citation type="submission" date="2023-04" db="EMBL/GenBank/DDBJ databases">
        <title>A chromosome-level genome assembly of the parasitoid wasp Eretmocerus hayati.</title>
        <authorList>
            <person name="Zhong Y."/>
            <person name="Liu S."/>
            <person name="Liu Y."/>
        </authorList>
    </citation>
    <scope>NUCLEOTIDE SEQUENCE</scope>
    <source>
        <strain evidence="1">ZJU_SS_LIU_2023</strain>
    </source>
</reference>